<keyword evidence="2 5" id="KW-0479">Metal-binding</keyword>
<sequence length="340" mass="38803">MEAPRSGETRWSRVASSLPVRNVQELATCPERLIEENLKRYIRLDGQDDEVAAEQSGEVPMIDLGKLFDPEFAEDESARLRSACEDWGFFQLVNHAIPDEIIASIRCDIEKFFQLPLEVKSYGLSFVVSERQTLDWSDMFVIIAHPPEARDLRYWPVQPHTFRLMKTAHSIVTVIAKTLDIDLELMVDKYVCQYLRMNYYPPCMTMAKKVLGFSPHSDGSFLTFLLEVNSVEGLQIKRHNAWIPVKPNPNALLVNVGDFLEIMSNGKYKSIEHRVTINTNQERLTLSAFHVPSLDGVVSPVTDIAEERPLYKAVGVEEYSKLYMSNKLDGKRALDHAKLL</sequence>
<name>A0A8T0VGA7_PANVG</name>
<dbReference type="Proteomes" id="UP000823388">
    <property type="component" value="Chromosome 2N"/>
</dbReference>
<keyword evidence="3 5" id="KW-0560">Oxidoreductase</keyword>
<dbReference type="InterPro" id="IPR026992">
    <property type="entry name" value="DIOX_N"/>
</dbReference>
<proteinExistence type="inferred from homology"/>
<dbReference type="InterPro" id="IPR050295">
    <property type="entry name" value="Plant_2OG-oxidoreductases"/>
</dbReference>
<gene>
    <name evidence="7" type="ORF">PVAP13_2NG107300</name>
</gene>
<dbReference type="EMBL" id="CM029040">
    <property type="protein sequence ID" value="KAG2632626.1"/>
    <property type="molecule type" value="Genomic_DNA"/>
</dbReference>
<dbReference type="PANTHER" id="PTHR47991">
    <property type="entry name" value="OXOGLUTARATE/IRON-DEPENDENT DIOXYGENASE"/>
    <property type="match status" value="1"/>
</dbReference>
<keyword evidence="4 5" id="KW-0408">Iron</keyword>
<comment type="similarity">
    <text evidence="1 5">Belongs to the iron/ascorbate-dependent oxidoreductase family.</text>
</comment>
<evidence type="ECO:0000256" key="4">
    <source>
        <dbReference type="ARBA" id="ARBA00023004"/>
    </source>
</evidence>
<evidence type="ECO:0000259" key="6">
    <source>
        <dbReference type="PROSITE" id="PS51471"/>
    </source>
</evidence>
<evidence type="ECO:0000313" key="8">
    <source>
        <dbReference type="Proteomes" id="UP000823388"/>
    </source>
</evidence>
<dbReference type="GO" id="GO:0016491">
    <property type="term" value="F:oxidoreductase activity"/>
    <property type="evidence" value="ECO:0007669"/>
    <property type="project" value="UniProtKB-KW"/>
</dbReference>
<reference evidence="7" key="1">
    <citation type="submission" date="2020-05" db="EMBL/GenBank/DDBJ databases">
        <title>WGS assembly of Panicum virgatum.</title>
        <authorList>
            <person name="Lovell J.T."/>
            <person name="Jenkins J."/>
            <person name="Shu S."/>
            <person name="Juenger T.E."/>
            <person name="Schmutz J."/>
        </authorList>
    </citation>
    <scope>NUCLEOTIDE SEQUENCE</scope>
    <source>
        <strain evidence="7">AP13</strain>
    </source>
</reference>
<evidence type="ECO:0000256" key="1">
    <source>
        <dbReference type="ARBA" id="ARBA00008056"/>
    </source>
</evidence>
<evidence type="ECO:0000256" key="3">
    <source>
        <dbReference type="ARBA" id="ARBA00023002"/>
    </source>
</evidence>
<dbReference type="InterPro" id="IPR044861">
    <property type="entry name" value="IPNS-like_FE2OG_OXY"/>
</dbReference>
<dbReference type="PROSITE" id="PS51471">
    <property type="entry name" value="FE2OG_OXY"/>
    <property type="match status" value="1"/>
</dbReference>
<dbReference type="Pfam" id="PF03171">
    <property type="entry name" value="2OG-FeII_Oxy"/>
    <property type="match status" value="1"/>
</dbReference>
<evidence type="ECO:0000256" key="5">
    <source>
        <dbReference type="RuleBase" id="RU003682"/>
    </source>
</evidence>
<protein>
    <recommendedName>
        <fullName evidence="6">Fe2OG dioxygenase domain-containing protein</fullName>
    </recommendedName>
</protein>
<accession>A0A8T0VGA7</accession>
<dbReference type="Gene3D" id="2.60.120.330">
    <property type="entry name" value="B-lactam Antibiotic, Isopenicillin N Synthase, Chain"/>
    <property type="match status" value="1"/>
</dbReference>
<keyword evidence="8" id="KW-1185">Reference proteome</keyword>
<evidence type="ECO:0000256" key="2">
    <source>
        <dbReference type="ARBA" id="ARBA00022723"/>
    </source>
</evidence>
<organism evidence="7 8">
    <name type="scientific">Panicum virgatum</name>
    <name type="common">Blackwell switchgrass</name>
    <dbReference type="NCBI Taxonomy" id="38727"/>
    <lineage>
        <taxon>Eukaryota</taxon>
        <taxon>Viridiplantae</taxon>
        <taxon>Streptophyta</taxon>
        <taxon>Embryophyta</taxon>
        <taxon>Tracheophyta</taxon>
        <taxon>Spermatophyta</taxon>
        <taxon>Magnoliopsida</taxon>
        <taxon>Liliopsida</taxon>
        <taxon>Poales</taxon>
        <taxon>Poaceae</taxon>
        <taxon>PACMAD clade</taxon>
        <taxon>Panicoideae</taxon>
        <taxon>Panicodae</taxon>
        <taxon>Paniceae</taxon>
        <taxon>Panicinae</taxon>
        <taxon>Panicum</taxon>
        <taxon>Panicum sect. Hiantes</taxon>
    </lineage>
</organism>
<dbReference type="FunFam" id="2.60.120.330:FF:000079">
    <property type="entry name" value="Protein SRG1"/>
    <property type="match status" value="1"/>
</dbReference>
<dbReference type="AlphaFoldDB" id="A0A8T0VGA7"/>
<dbReference type="InterPro" id="IPR027443">
    <property type="entry name" value="IPNS-like_sf"/>
</dbReference>
<dbReference type="InterPro" id="IPR005123">
    <property type="entry name" value="Oxoglu/Fe-dep_dioxygenase_dom"/>
</dbReference>
<evidence type="ECO:0000313" key="7">
    <source>
        <dbReference type="EMBL" id="KAG2632626.1"/>
    </source>
</evidence>
<feature type="domain" description="Fe2OG dioxygenase" evidence="6">
    <location>
        <begin position="188"/>
        <end position="292"/>
    </location>
</feature>
<comment type="caution">
    <text evidence="7">The sequence shown here is derived from an EMBL/GenBank/DDBJ whole genome shotgun (WGS) entry which is preliminary data.</text>
</comment>
<dbReference type="SUPFAM" id="SSF51197">
    <property type="entry name" value="Clavaminate synthase-like"/>
    <property type="match status" value="1"/>
</dbReference>
<dbReference type="Pfam" id="PF14226">
    <property type="entry name" value="DIOX_N"/>
    <property type="match status" value="1"/>
</dbReference>
<dbReference type="GO" id="GO:0046872">
    <property type="term" value="F:metal ion binding"/>
    <property type="evidence" value="ECO:0007669"/>
    <property type="project" value="UniProtKB-KW"/>
</dbReference>